<dbReference type="InterPro" id="IPR036259">
    <property type="entry name" value="MFS_trans_sf"/>
</dbReference>
<evidence type="ECO:0000256" key="4">
    <source>
        <dbReference type="ARBA" id="ARBA00022692"/>
    </source>
</evidence>
<feature type="transmembrane region" description="Helical" evidence="7">
    <location>
        <begin position="252"/>
        <end position="273"/>
    </location>
</feature>
<evidence type="ECO:0000313" key="10">
    <source>
        <dbReference type="Proteomes" id="UP001232584"/>
    </source>
</evidence>
<evidence type="ECO:0000256" key="6">
    <source>
        <dbReference type="ARBA" id="ARBA00023136"/>
    </source>
</evidence>
<proteinExistence type="predicted"/>
<feature type="transmembrane region" description="Helical" evidence="7">
    <location>
        <begin position="102"/>
        <end position="124"/>
    </location>
</feature>
<dbReference type="Pfam" id="PF07690">
    <property type="entry name" value="MFS_1"/>
    <property type="match status" value="1"/>
</dbReference>
<feature type="transmembrane region" description="Helical" evidence="7">
    <location>
        <begin position="166"/>
        <end position="185"/>
    </location>
</feature>
<dbReference type="SUPFAM" id="SSF103473">
    <property type="entry name" value="MFS general substrate transporter"/>
    <property type="match status" value="1"/>
</dbReference>
<evidence type="ECO:0000256" key="5">
    <source>
        <dbReference type="ARBA" id="ARBA00022989"/>
    </source>
</evidence>
<feature type="domain" description="Major facilitator superfamily (MFS) profile" evidence="8">
    <location>
        <begin position="12"/>
        <end position="397"/>
    </location>
</feature>
<name>A0ABU0N2E4_9FIRM</name>
<dbReference type="PANTHER" id="PTHR43266">
    <property type="entry name" value="MACROLIDE-EFFLUX PROTEIN"/>
    <property type="match status" value="1"/>
</dbReference>
<dbReference type="InterPro" id="IPR011701">
    <property type="entry name" value="MFS"/>
</dbReference>
<feature type="transmembrane region" description="Helical" evidence="7">
    <location>
        <begin position="77"/>
        <end position="96"/>
    </location>
</feature>
<evidence type="ECO:0000256" key="7">
    <source>
        <dbReference type="SAM" id="Phobius"/>
    </source>
</evidence>
<feature type="transmembrane region" description="Helical" evidence="7">
    <location>
        <begin position="308"/>
        <end position="331"/>
    </location>
</feature>
<dbReference type="Proteomes" id="UP001232584">
    <property type="component" value="Unassembled WGS sequence"/>
</dbReference>
<feature type="transmembrane region" description="Helical" evidence="7">
    <location>
        <begin position="371"/>
        <end position="393"/>
    </location>
</feature>
<feature type="transmembrane region" description="Helical" evidence="7">
    <location>
        <begin position="218"/>
        <end position="240"/>
    </location>
</feature>
<dbReference type="InterPro" id="IPR020846">
    <property type="entry name" value="MFS_dom"/>
</dbReference>
<dbReference type="RefSeq" id="WP_307507548.1">
    <property type="nucleotide sequence ID" value="NZ_BAAACE010000019.1"/>
</dbReference>
<keyword evidence="4 7" id="KW-0812">Transmembrane</keyword>
<evidence type="ECO:0000256" key="2">
    <source>
        <dbReference type="ARBA" id="ARBA00022448"/>
    </source>
</evidence>
<keyword evidence="3" id="KW-1003">Cell membrane</keyword>
<comment type="subcellular location">
    <subcellularLocation>
        <location evidence="1">Cell membrane</location>
        <topology evidence="1">Multi-pass membrane protein</topology>
    </subcellularLocation>
</comment>
<dbReference type="PRINTS" id="PR01988">
    <property type="entry name" value="EXPORTERBACE"/>
</dbReference>
<dbReference type="EMBL" id="JAUSWG010000008">
    <property type="protein sequence ID" value="MDQ0557044.1"/>
    <property type="molecule type" value="Genomic_DNA"/>
</dbReference>
<gene>
    <name evidence="9" type="ORF">QOZ92_002162</name>
</gene>
<reference evidence="9 10" key="1">
    <citation type="submission" date="2023-07" db="EMBL/GenBank/DDBJ databases">
        <title>Genomic Encyclopedia of Type Strains, Phase IV (KMG-IV): sequencing the most valuable type-strain genomes for metagenomic binning, comparative biology and taxonomic classification.</title>
        <authorList>
            <person name="Goeker M."/>
        </authorList>
    </citation>
    <scope>NUCLEOTIDE SEQUENCE [LARGE SCALE GENOMIC DNA]</scope>
    <source>
        <strain evidence="9 10">DSM 15049</strain>
    </source>
</reference>
<sequence length="404" mass="44727">MKEYLRILKNRNFTLLFLGQWVSTLGSSINYIGITWIVMKLTNRISDLGTVLILMKVPTIIIGPFAGVWADRLNKKHIIIFCDLIRGILSLTLLFFVKVEAIYLVILIQSIFDVFFNPALYGLTPQIVKKEELVSANALIVMAGKISLLIGPCVAGVLIAKFGASSIFLINGISFIISGISEMFINYKHKKINSTEIEKEKFFVSFKEGIEYILRKPLIQFVIIFFAITSIAFGSFNMLYTSYLTEELSFNAQAYGGAMTVFGVGSLVGSFLIGKVSTKLPELKIIVVGMGVYGFSHVILSMCNGRISIFISFACCGLIAAIINIAYGVYLQRYVDVEKLGRVFSIDLAIGNLILILSMGITGFLGDLIPIHIIIKTYGCFLIVLSIIGYLIWKSKISISSIET</sequence>
<feature type="transmembrane region" description="Helical" evidence="7">
    <location>
        <begin position="343"/>
        <end position="365"/>
    </location>
</feature>
<keyword evidence="6 7" id="KW-0472">Membrane</keyword>
<comment type="caution">
    <text evidence="9">The sequence shown here is derived from an EMBL/GenBank/DDBJ whole genome shotgun (WGS) entry which is preliminary data.</text>
</comment>
<dbReference type="PANTHER" id="PTHR43266:SF2">
    <property type="entry name" value="MAJOR FACILITATOR SUPERFAMILY (MFS) PROFILE DOMAIN-CONTAINING PROTEIN"/>
    <property type="match status" value="1"/>
</dbReference>
<dbReference type="PROSITE" id="PS50850">
    <property type="entry name" value="MFS"/>
    <property type="match status" value="1"/>
</dbReference>
<evidence type="ECO:0000259" key="8">
    <source>
        <dbReference type="PROSITE" id="PS50850"/>
    </source>
</evidence>
<keyword evidence="10" id="KW-1185">Reference proteome</keyword>
<feature type="transmembrane region" description="Helical" evidence="7">
    <location>
        <begin position="12"/>
        <end position="39"/>
    </location>
</feature>
<dbReference type="InterPro" id="IPR022324">
    <property type="entry name" value="Bacilysin_exporter_BacE_put"/>
</dbReference>
<evidence type="ECO:0000313" key="9">
    <source>
        <dbReference type="EMBL" id="MDQ0557044.1"/>
    </source>
</evidence>
<protein>
    <submittedName>
        <fullName evidence="9">MFS family permease</fullName>
    </submittedName>
</protein>
<keyword evidence="2" id="KW-0813">Transport</keyword>
<evidence type="ECO:0000256" key="3">
    <source>
        <dbReference type="ARBA" id="ARBA00022475"/>
    </source>
</evidence>
<accession>A0ABU0N2E4</accession>
<feature type="transmembrane region" description="Helical" evidence="7">
    <location>
        <begin position="136"/>
        <end position="160"/>
    </location>
</feature>
<dbReference type="CDD" id="cd06173">
    <property type="entry name" value="MFS_MefA_like"/>
    <property type="match status" value="1"/>
</dbReference>
<keyword evidence="5 7" id="KW-1133">Transmembrane helix</keyword>
<organism evidence="9 10">
    <name type="scientific">Paraclostridium ghonii</name>
    <dbReference type="NCBI Taxonomy" id="29358"/>
    <lineage>
        <taxon>Bacteria</taxon>
        <taxon>Bacillati</taxon>
        <taxon>Bacillota</taxon>
        <taxon>Clostridia</taxon>
        <taxon>Peptostreptococcales</taxon>
        <taxon>Peptostreptococcaceae</taxon>
        <taxon>Paraclostridium</taxon>
    </lineage>
</organism>
<evidence type="ECO:0000256" key="1">
    <source>
        <dbReference type="ARBA" id="ARBA00004651"/>
    </source>
</evidence>
<feature type="transmembrane region" description="Helical" evidence="7">
    <location>
        <begin position="51"/>
        <end position="70"/>
    </location>
</feature>
<feature type="transmembrane region" description="Helical" evidence="7">
    <location>
        <begin position="285"/>
        <end position="302"/>
    </location>
</feature>
<dbReference type="Gene3D" id="1.20.1250.20">
    <property type="entry name" value="MFS general substrate transporter like domains"/>
    <property type="match status" value="1"/>
</dbReference>